<accession>A0A014MTW7</accession>
<dbReference type="PANTHER" id="PTHR36156:SF2">
    <property type="entry name" value="CUPIN TYPE-2 DOMAIN-CONTAINING PROTEIN"/>
    <property type="match status" value="1"/>
</dbReference>
<dbReference type="SUPFAM" id="SSF51182">
    <property type="entry name" value="RmlC-like cupins"/>
    <property type="match status" value="1"/>
</dbReference>
<dbReference type="CDD" id="cd02231">
    <property type="entry name" value="cupin_BLL6423-like"/>
    <property type="match status" value="1"/>
</dbReference>
<name>A0A014MTW7_9HYPO</name>
<evidence type="ECO:0000313" key="2">
    <source>
        <dbReference type="Proteomes" id="UP000030151"/>
    </source>
</evidence>
<comment type="caution">
    <text evidence="1">The sequence shown here is derived from an EMBL/GenBank/DDBJ whole genome shotgun (WGS) entry which is preliminary data.</text>
</comment>
<dbReference type="AlphaFoldDB" id="A0A014MTW7"/>
<organism evidence="1 2">
    <name type="scientific">Metarhizium robertsii</name>
    <dbReference type="NCBI Taxonomy" id="568076"/>
    <lineage>
        <taxon>Eukaryota</taxon>
        <taxon>Fungi</taxon>
        <taxon>Dikarya</taxon>
        <taxon>Ascomycota</taxon>
        <taxon>Pezizomycotina</taxon>
        <taxon>Sordariomycetes</taxon>
        <taxon>Hypocreomycetidae</taxon>
        <taxon>Hypocreales</taxon>
        <taxon>Clavicipitaceae</taxon>
        <taxon>Metarhizium</taxon>
    </lineage>
</organism>
<reference evidence="1 2" key="1">
    <citation type="submission" date="2014-02" db="EMBL/GenBank/DDBJ databases">
        <title>The genome sequence of the entomopathogenic fungus Metarhizium robertsii ARSEF 2575.</title>
        <authorList>
            <person name="Giuliano Garisto Donzelli B."/>
            <person name="Roe B.A."/>
            <person name="Macmil S.L."/>
            <person name="Krasnoff S.B."/>
            <person name="Gibson D.M."/>
        </authorList>
    </citation>
    <scope>NUCLEOTIDE SEQUENCE [LARGE SCALE GENOMIC DNA]</scope>
    <source>
        <strain evidence="1 2">ARSEF 2575</strain>
    </source>
</reference>
<dbReference type="InterPro" id="IPR047142">
    <property type="entry name" value="OryJ/VirC-like"/>
</dbReference>
<proteinExistence type="predicted"/>
<dbReference type="Gene3D" id="2.60.120.10">
    <property type="entry name" value="Jelly Rolls"/>
    <property type="match status" value="1"/>
</dbReference>
<dbReference type="PANTHER" id="PTHR36156">
    <property type="entry name" value="SLR2101 PROTEIN"/>
    <property type="match status" value="1"/>
</dbReference>
<evidence type="ECO:0000313" key="1">
    <source>
        <dbReference type="EMBL" id="EXU94569.1"/>
    </source>
</evidence>
<dbReference type="Proteomes" id="UP000030151">
    <property type="component" value="Unassembled WGS sequence"/>
</dbReference>
<dbReference type="HOGENOM" id="CLU_113398_0_0_1"/>
<protein>
    <submittedName>
        <fullName evidence="1">Cupin domain protein</fullName>
    </submittedName>
</protein>
<dbReference type="InterPro" id="IPR011051">
    <property type="entry name" value="RmlC_Cupin_sf"/>
</dbReference>
<dbReference type="InterPro" id="IPR014710">
    <property type="entry name" value="RmlC-like_jellyroll"/>
</dbReference>
<dbReference type="OrthoDB" id="5840532at2759"/>
<dbReference type="EMBL" id="JELW01000235">
    <property type="protein sequence ID" value="EXU94569.1"/>
    <property type="molecule type" value="Genomic_DNA"/>
</dbReference>
<sequence length="211" mass="22754">MSALEKSYSLPAPRRITASNLPLPSDHATDDHAEPGVEVKVDNLEVQSLFDGSFRRAVIGTSKQMPTKNDGQALLTYPSGELPLDDVPGAGIVMPGGLNTYYLDIAPGTEGALHRTTSTDYIIVISGNLSLITPTSDVYHIKDGKATCADDLIETVAHPGDVIYQRGPIHALSNRSNEWVRALCVVLGSEPNKVPIEKADSHKELQDQWLA</sequence>
<gene>
    <name evidence="1" type="ORF">X797_012359</name>
</gene>
<dbReference type="eggNOG" id="ENOG502TBJH">
    <property type="taxonomic scope" value="Eukaryota"/>
</dbReference>